<dbReference type="CDD" id="cd16325">
    <property type="entry name" value="LolA"/>
    <property type="match status" value="1"/>
</dbReference>
<proteinExistence type="predicted"/>
<feature type="signal peptide" evidence="5">
    <location>
        <begin position="1"/>
        <end position="20"/>
    </location>
</feature>
<evidence type="ECO:0000256" key="5">
    <source>
        <dbReference type="SAM" id="SignalP"/>
    </source>
</evidence>
<sequence length="220" mass="23976">MKTACTSLLLMLLWSLTAYAADPFAHPATGEALLASTLAKPAAQLSKAQVLKGRFTHSKHLREIPQPLVADGDFIFVRDLGVYWHTQQPFDSVVVLTSKGIVQRDEGSQTMRLSSDEQPAVRVIADVFLALFTLDVARLNANFDLYGLSQGDRWIIGLRPRAAAMNAVFKEATVTGARDVEEVVLTDVHGDRTVIDLSGIEYSGAQPGADVRALFELARP</sequence>
<dbReference type="GO" id="GO:0015031">
    <property type="term" value="P:protein transport"/>
    <property type="evidence" value="ECO:0007669"/>
    <property type="project" value="UniProtKB-KW"/>
</dbReference>
<feature type="chain" id="PRO_5033042324" description="Outer membrane lipoprotein carrier protein LolA" evidence="5">
    <location>
        <begin position="21"/>
        <end position="220"/>
    </location>
</feature>
<dbReference type="InterPro" id="IPR029046">
    <property type="entry name" value="LolA/LolB/LppX"/>
</dbReference>
<evidence type="ECO:0000256" key="4">
    <source>
        <dbReference type="ARBA" id="ARBA00022927"/>
    </source>
</evidence>
<dbReference type="Proteomes" id="UP000588068">
    <property type="component" value="Unassembled WGS sequence"/>
</dbReference>
<keyword evidence="7" id="KW-1185">Reference proteome</keyword>
<dbReference type="AlphaFoldDB" id="A0A841HKX5"/>
<accession>A0A841HKX5</accession>
<organism evidence="6 7">
    <name type="scientific">Povalibacter uvarum</name>
    <dbReference type="NCBI Taxonomy" id="732238"/>
    <lineage>
        <taxon>Bacteria</taxon>
        <taxon>Pseudomonadati</taxon>
        <taxon>Pseudomonadota</taxon>
        <taxon>Gammaproteobacteria</taxon>
        <taxon>Steroidobacterales</taxon>
        <taxon>Steroidobacteraceae</taxon>
        <taxon>Povalibacter</taxon>
    </lineage>
</organism>
<evidence type="ECO:0000256" key="1">
    <source>
        <dbReference type="ARBA" id="ARBA00011245"/>
    </source>
</evidence>
<protein>
    <recommendedName>
        <fullName evidence="8">Outer membrane lipoprotein carrier protein LolA</fullName>
    </recommendedName>
</protein>
<evidence type="ECO:0000256" key="2">
    <source>
        <dbReference type="ARBA" id="ARBA00022448"/>
    </source>
</evidence>
<evidence type="ECO:0000313" key="6">
    <source>
        <dbReference type="EMBL" id="MBB6093393.1"/>
    </source>
</evidence>
<dbReference type="EMBL" id="JACHHZ010000002">
    <property type="protein sequence ID" value="MBB6093393.1"/>
    <property type="molecule type" value="Genomic_DNA"/>
</dbReference>
<reference evidence="6 7" key="1">
    <citation type="submission" date="2020-08" db="EMBL/GenBank/DDBJ databases">
        <title>Genomic Encyclopedia of Type Strains, Phase IV (KMG-IV): sequencing the most valuable type-strain genomes for metagenomic binning, comparative biology and taxonomic classification.</title>
        <authorList>
            <person name="Goeker M."/>
        </authorList>
    </citation>
    <scope>NUCLEOTIDE SEQUENCE [LARGE SCALE GENOMIC DNA]</scope>
    <source>
        <strain evidence="6 7">DSM 26723</strain>
    </source>
</reference>
<name>A0A841HKX5_9GAMM</name>
<gene>
    <name evidence="6" type="ORF">HNQ60_002271</name>
</gene>
<dbReference type="Gene3D" id="2.50.20.10">
    <property type="entry name" value="Lipoprotein localisation LolA/LolB/LppX"/>
    <property type="match status" value="1"/>
</dbReference>
<keyword evidence="3 5" id="KW-0732">Signal</keyword>
<comment type="subunit">
    <text evidence="1">Monomer.</text>
</comment>
<evidence type="ECO:0008006" key="8">
    <source>
        <dbReference type="Google" id="ProtNLM"/>
    </source>
</evidence>
<dbReference type="RefSeq" id="WP_184331678.1">
    <property type="nucleotide sequence ID" value="NZ_JACHHZ010000002.1"/>
</dbReference>
<keyword evidence="4" id="KW-0653">Protein transport</keyword>
<dbReference type="InterPro" id="IPR004564">
    <property type="entry name" value="OM_lipoprot_carrier_LolA-like"/>
</dbReference>
<dbReference type="Pfam" id="PF03548">
    <property type="entry name" value="LolA"/>
    <property type="match status" value="1"/>
</dbReference>
<evidence type="ECO:0000256" key="3">
    <source>
        <dbReference type="ARBA" id="ARBA00022729"/>
    </source>
</evidence>
<evidence type="ECO:0000313" key="7">
    <source>
        <dbReference type="Proteomes" id="UP000588068"/>
    </source>
</evidence>
<dbReference type="SUPFAM" id="SSF89392">
    <property type="entry name" value="Prokaryotic lipoproteins and lipoprotein localization factors"/>
    <property type="match status" value="1"/>
</dbReference>
<keyword evidence="2" id="KW-0813">Transport</keyword>
<comment type="caution">
    <text evidence="6">The sequence shown here is derived from an EMBL/GenBank/DDBJ whole genome shotgun (WGS) entry which is preliminary data.</text>
</comment>